<organism evidence="3 4">
    <name type="scientific">Roseimaritima ulvae</name>
    <dbReference type="NCBI Taxonomy" id="980254"/>
    <lineage>
        <taxon>Bacteria</taxon>
        <taxon>Pseudomonadati</taxon>
        <taxon>Planctomycetota</taxon>
        <taxon>Planctomycetia</taxon>
        <taxon>Pirellulales</taxon>
        <taxon>Pirellulaceae</taxon>
        <taxon>Roseimaritima</taxon>
    </lineage>
</organism>
<dbReference type="InterPro" id="IPR007079">
    <property type="entry name" value="SuccinylArg_d-Hdrlase_AstB"/>
</dbReference>
<dbReference type="KEGG" id="rul:UC8_03610"/>
<dbReference type="Gene3D" id="3.75.10.20">
    <property type="entry name" value="Succinylarginine dihydrolase"/>
    <property type="match status" value="1"/>
</dbReference>
<evidence type="ECO:0000256" key="2">
    <source>
        <dbReference type="ARBA" id="ARBA00022801"/>
    </source>
</evidence>
<reference evidence="3 4" key="1">
    <citation type="submission" date="2019-08" db="EMBL/GenBank/DDBJ databases">
        <title>Deep-cultivation of Planctomycetes and their phenomic and genomic characterization uncovers novel biology.</title>
        <authorList>
            <person name="Wiegand S."/>
            <person name="Jogler M."/>
            <person name="Boedeker C."/>
            <person name="Pinto D."/>
            <person name="Vollmers J."/>
            <person name="Rivas-Marin E."/>
            <person name="Kohn T."/>
            <person name="Peeters S.H."/>
            <person name="Heuer A."/>
            <person name="Rast P."/>
            <person name="Oberbeckmann S."/>
            <person name="Bunk B."/>
            <person name="Jeske O."/>
            <person name="Meyerdierks A."/>
            <person name="Storesund J.E."/>
            <person name="Kallscheuer N."/>
            <person name="Luecker S."/>
            <person name="Lage O.M."/>
            <person name="Pohl T."/>
            <person name="Merkel B.J."/>
            <person name="Hornburger P."/>
            <person name="Mueller R.-W."/>
            <person name="Bruemmer F."/>
            <person name="Labrenz M."/>
            <person name="Spormann A.M."/>
            <person name="Op den Camp H."/>
            <person name="Overmann J."/>
            <person name="Amann R."/>
            <person name="Jetten M.S.M."/>
            <person name="Mascher T."/>
            <person name="Medema M.H."/>
            <person name="Devos D.P."/>
            <person name="Kaster A.-K."/>
            <person name="Ovreas L."/>
            <person name="Rohde M."/>
            <person name="Galperin M.Y."/>
            <person name="Jogler C."/>
        </authorList>
    </citation>
    <scope>NUCLEOTIDE SEQUENCE [LARGE SCALE GENOMIC DNA]</scope>
    <source>
        <strain evidence="3 4">UC8</strain>
    </source>
</reference>
<keyword evidence="2 3" id="KW-0378">Hydrolase</keyword>
<dbReference type="OrthoDB" id="248552at2"/>
<name>A0A5B9QHS8_9BACT</name>
<gene>
    <name evidence="3" type="primary">astB</name>
    <name evidence="3" type="ORF">UC8_03610</name>
</gene>
<dbReference type="AlphaFoldDB" id="A0A5B9QHS8"/>
<keyword evidence="1" id="KW-0056">Arginine metabolism</keyword>
<proteinExistence type="predicted"/>
<evidence type="ECO:0000313" key="4">
    <source>
        <dbReference type="Proteomes" id="UP000325286"/>
    </source>
</evidence>
<evidence type="ECO:0000313" key="3">
    <source>
        <dbReference type="EMBL" id="QEG38404.1"/>
    </source>
</evidence>
<dbReference type="GO" id="GO:0009015">
    <property type="term" value="F:N-succinylarginine dihydrolase activity"/>
    <property type="evidence" value="ECO:0007669"/>
    <property type="project" value="UniProtKB-EC"/>
</dbReference>
<dbReference type="InterPro" id="IPR037031">
    <property type="entry name" value="AstB_sf"/>
</dbReference>
<evidence type="ECO:0000256" key="1">
    <source>
        <dbReference type="ARBA" id="ARBA00022503"/>
    </source>
</evidence>
<dbReference type="EC" id="3.5.3.23" evidence="3"/>
<dbReference type="RefSeq" id="WP_068134550.1">
    <property type="nucleotide sequence ID" value="NZ_CP042914.1"/>
</dbReference>
<dbReference type="Pfam" id="PF04996">
    <property type="entry name" value="AstB"/>
    <property type="match status" value="1"/>
</dbReference>
<sequence>MTLQEVNFDGLVGPTHHFGGLGVGNLASQSHGGQVARPRAAALQGIGKMRLVASLGAFQYVLPPQQRPDLSFLQQLGFEGSPQQVLSAAAADSPAMLSAAYSASAMWTANAATVTAASDSHDGRVHLSVANLTSSIHRSLEPSQTLQLLRRVFPHPDIVVHPPLPPTWGLRDEGAANHMRLWSRGAEQGIELFVYGGKHHDPNAADGRFPARQSFPASRALVRRHTSRNALLLQQHPMAIAAGAFHNDVVATSCRNVLLLHEYSFADPDAIDRVSEHYRQVCGAALHVDRVRNAELSLEDTIATYLFNSQLIVDNRDPDGPMTIVCPQQVAESAAARKVVERWLEDDGPVNKVVYVELRESMNNGGGPACLRLRVPMDESQRQSLPSGLQFDDALAERLERVIERTYPEQLGLDDLASADVLQQVTQAQQAVWDVLGA</sequence>
<keyword evidence="4" id="KW-1185">Reference proteome</keyword>
<dbReference type="NCBIfam" id="NF009789">
    <property type="entry name" value="PRK13281.1"/>
    <property type="match status" value="1"/>
</dbReference>
<dbReference type="PANTHER" id="PTHR30420:SF2">
    <property type="entry name" value="N-SUCCINYLARGININE DIHYDROLASE"/>
    <property type="match status" value="1"/>
</dbReference>
<accession>A0A5B9QHS8</accession>
<dbReference type="SUPFAM" id="SSF55909">
    <property type="entry name" value="Pentein"/>
    <property type="match status" value="1"/>
</dbReference>
<protein>
    <submittedName>
        <fullName evidence="3">N-succinylarginine dihydrolase</fullName>
        <ecNumber evidence="3">3.5.3.23</ecNumber>
    </submittedName>
</protein>
<dbReference type="EMBL" id="CP042914">
    <property type="protein sequence ID" value="QEG38404.1"/>
    <property type="molecule type" value="Genomic_DNA"/>
</dbReference>
<dbReference type="GO" id="GO:0006525">
    <property type="term" value="P:arginine metabolic process"/>
    <property type="evidence" value="ECO:0007669"/>
    <property type="project" value="UniProtKB-KW"/>
</dbReference>
<dbReference type="PANTHER" id="PTHR30420">
    <property type="entry name" value="N-SUCCINYLARGININE DIHYDROLASE"/>
    <property type="match status" value="1"/>
</dbReference>
<dbReference type="Proteomes" id="UP000325286">
    <property type="component" value="Chromosome"/>
</dbReference>